<keyword evidence="1" id="KW-1133">Transmembrane helix</keyword>
<dbReference type="AlphaFoldDB" id="A0A2M4D3R3"/>
<keyword evidence="2" id="KW-0808">Transferase</keyword>
<feature type="transmembrane region" description="Helical" evidence="1">
    <location>
        <begin position="51"/>
        <end position="73"/>
    </location>
</feature>
<keyword evidence="1" id="KW-0812">Transmembrane</keyword>
<name>A0A2M4D3R3_ANODA</name>
<dbReference type="GO" id="GO:0016301">
    <property type="term" value="F:kinase activity"/>
    <property type="evidence" value="ECO:0007669"/>
    <property type="project" value="UniProtKB-KW"/>
</dbReference>
<accession>A0A2M4D3R3</accession>
<evidence type="ECO:0000256" key="1">
    <source>
        <dbReference type="SAM" id="Phobius"/>
    </source>
</evidence>
<reference evidence="2" key="1">
    <citation type="submission" date="2018-01" db="EMBL/GenBank/DDBJ databases">
        <title>An insight into the sialome of Amazonian anophelines.</title>
        <authorList>
            <person name="Ribeiro J.M."/>
            <person name="Scarpassa V."/>
            <person name="Calvo E."/>
        </authorList>
    </citation>
    <scope>NUCLEOTIDE SEQUENCE</scope>
</reference>
<evidence type="ECO:0000313" key="2">
    <source>
        <dbReference type="EMBL" id="MBW71738.1"/>
    </source>
</evidence>
<organism evidence="2">
    <name type="scientific">Anopheles darlingi</name>
    <name type="common">Mosquito</name>
    <dbReference type="NCBI Taxonomy" id="43151"/>
    <lineage>
        <taxon>Eukaryota</taxon>
        <taxon>Metazoa</taxon>
        <taxon>Ecdysozoa</taxon>
        <taxon>Arthropoda</taxon>
        <taxon>Hexapoda</taxon>
        <taxon>Insecta</taxon>
        <taxon>Pterygota</taxon>
        <taxon>Neoptera</taxon>
        <taxon>Endopterygota</taxon>
        <taxon>Diptera</taxon>
        <taxon>Nematocera</taxon>
        <taxon>Culicoidea</taxon>
        <taxon>Culicidae</taxon>
        <taxon>Anophelinae</taxon>
        <taxon>Anopheles</taxon>
    </lineage>
</organism>
<keyword evidence="1" id="KW-0472">Membrane</keyword>
<feature type="transmembrane region" description="Helical" evidence="1">
    <location>
        <begin position="85"/>
        <end position="104"/>
    </location>
</feature>
<keyword evidence="2" id="KW-0418">Kinase</keyword>
<dbReference type="EMBL" id="GGFL01007560">
    <property type="protein sequence ID" value="MBW71738.1"/>
    <property type="molecule type" value="Transcribed_RNA"/>
</dbReference>
<proteinExistence type="predicted"/>
<protein>
    <submittedName>
        <fullName evidence="2">Putative phosphatidylinositol 3-and 4-kinase domain-containing protein</fullName>
    </submittedName>
</protein>
<sequence length="128" mass="13502">MLDLCCPLVLQPLLLLLLPLLLILPLAKPPVLLPAAKDAIPTLLLLTKLLLLPLLLLLLPVLLKFAPATLLLLLATDSMRGRLPLLPLLAPSLAAMFSLILSLFDTGPSPSTATSADDVLDVPLPTIG</sequence>